<proteinExistence type="predicted"/>
<keyword evidence="2" id="KW-0812">Transmembrane</keyword>
<accession>A0A2T0UAZ1</accession>
<dbReference type="EMBL" id="PVTH01000001">
    <property type="protein sequence ID" value="PRY55062.1"/>
    <property type="molecule type" value="Genomic_DNA"/>
</dbReference>
<organism evidence="3 4">
    <name type="scientific">Arcticibacter pallidicorallinus</name>
    <dbReference type="NCBI Taxonomy" id="1259464"/>
    <lineage>
        <taxon>Bacteria</taxon>
        <taxon>Pseudomonadati</taxon>
        <taxon>Bacteroidota</taxon>
        <taxon>Sphingobacteriia</taxon>
        <taxon>Sphingobacteriales</taxon>
        <taxon>Sphingobacteriaceae</taxon>
        <taxon>Arcticibacter</taxon>
    </lineage>
</organism>
<comment type="caution">
    <text evidence="3">The sequence shown here is derived from an EMBL/GenBank/DDBJ whole genome shotgun (WGS) entry which is preliminary data.</text>
</comment>
<protein>
    <submittedName>
        <fullName evidence="3">Uncharacterized protein</fullName>
    </submittedName>
</protein>
<keyword evidence="2" id="KW-0472">Membrane</keyword>
<evidence type="ECO:0000313" key="4">
    <source>
        <dbReference type="Proteomes" id="UP000238034"/>
    </source>
</evidence>
<feature type="transmembrane region" description="Helical" evidence="2">
    <location>
        <begin position="49"/>
        <end position="66"/>
    </location>
</feature>
<reference evidence="3 4" key="1">
    <citation type="submission" date="2018-03" db="EMBL/GenBank/DDBJ databases">
        <title>Genomic Encyclopedia of Type Strains, Phase III (KMG-III): the genomes of soil and plant-associated and newly described type strains.</title>
        <authorList>
            <person name="Whitman W."/>
        </authorList>
    </citation>
    <scope>NUCLEOTIDE SEQUENCE [LARGE SCALE GENOMIC DNA]</scope>
    <source>
        <strain evidence="3 4">CGMCC 1.9313</strain>
    </source>
</reference>
<feature type="compositionally biased region" description="Basic and acidic residues" evidence="1">
    <location>
        <begin position="81"/>
        <end position="99"/>
    </location>
</feature>
<sequence length="251" mass="27903">MKAMSDEEIDEMFRQKLRSYEDTPSVQVWKNISAELNPKKQSNSGTPRIWMAAASFILLASLALLLSPGKPPVKLQASRSIEPKPLEHKETPRAETTKSHEPKGILFLERLASMKIEGDKQVQEYKKRGRAISENIAHINEVQQTEREVVSVAAALSQVDAPQIPITEEVSVEKASPAVVLALAKQEEEDPVAHKGKIKSLGDIVNFVVRQVDPRKEKIIEFTNHDEGSSVSSINLGVLKIKTKQNEAKLN</sequence>
<dbReference type="RefSeq" id="WP_106290185.1">
    <property type="nucleotide sequence ID" value="NZ_PVTH01000001.1"/>
</dbReference>
<dbReference type="OrthoDB" id="790344at2"/>
<dbReference type="AlphaFoldDB" id="A0A2T0UAZ1"/>
<gene>
    <name evidence="3" type="ORF">B0I27_10121</name>
</gene>
<keyword evidence="4" id="KW-1185">Reference proteome</keyword>
<evidence type="ECO:0000313" key="3">
    <source>
        <dbReference type="EMBL" id="PRY55062.1"/>
    </source>
</evidence>
<name>A0A2T0UAZ1_9SPHI</name>
<feature type="region of interest" description="Disordered" evidence="1">
    <location>
        <begin position="74"/>
        <end position="99"/>
    </location>
</feature>
<keyword evidence="2" id="KW-1133">Transmembrane helix</keyword>
<evidence type="ECO:0000256" key="2">
    <source>
        <dbReference type="SAM" id="Phobius"/>
    </source>
</evidence>
<evidence type="ECO:0000256" key="1">
    <source>
        <dbReference type="SAM" id="MobiDB-lite"/>
    </source>
</evidence>
<dbReference type="Proteomes" id="UP000238034">
    <property type="component" value="Unassembled WGS sequence"/>
</dbReference>